<evidence type="ECO:0000256" key="8">
    <source>
        <dbReference type="SAM" id="Coils"/>
    </source>
</evidence>
<reference evidence="12" key="1">
    <citation type="journal article" date="2017" name="Genome Announc.">
        <title>Genome sequences of Cyberlindnera fabianii 65, Pichia kudriavzevii 129, and Saccharomyces cerevisiae 131 isolated from fermented masau fruits in Zimbabwe.</title>
        <authorList>
            <person name="van Rijswijck I.M.H."/>
            <person name="Derks M.F.L."/>
            <person name="Abee T."/>
            <person name="de Ridder D."/>
            <person name="Smid E.J."/>
        </authorList>
    </citation>
    <scope>NUCLEOTIDE SEQUENCE [LARGE SCALE GENOMIC DNA]</scope>
    <source>
        <strain evidence="12">129</strain>
    </source>
</reference>
<sequence length="219" mass="24726">MYMISHKSLKGSLAAFRLQARFSARRPFSQSALMFNAKDSAGEETKPTDGEEAGAADPVEELKAKLAKKEKEYVELKDAYVRSKADFINLQETTKREIQKARDFALQKFAKDLIESIDNFGHALGAVKEDSIKTNDEIKLLYDGVKLTRDVFEKTLHRHGLAKIDPIDEEFDPNRHEATFQAPHEEKKPGTVFYVQQPGYELNGRVLRPAKVGIVKGDD</sequence>
<proteinExistence type="inferred from homology"/>
<comment type="function">
    <text evidence="6">Essential component of the PAM complex, a complex required for the translocation of transit peptide-containing proteins from the inner membrane into the mitochondrial matrix in an ATP-dependent manner.</text>
</comment>
<dbReference type="GO" id="GO:0051087">
    <property type="term" value="F:protein-folding chaperone binding"/>
    <property type="evidence" value="ECO:0007669"/>
    <property type="project" value="InterPro"/>
</dbReference>
<evidence type="ECO:0000313" key="11">
    <source>
        <dbReference type="EMBL" id="ONH74518.1"/>
    </source>
</evidence>
<dbReference type="VEuPathDB" id="FungiDB:C5L36_0D04160"/>
<keyword evidence="5 6" id="KW-0143">Chaperone</keyword>
<keyword evidence="3" id="KW-0809">Transit peptide</keyword>
<dbReference type="PROSITE" id="PS01071">
    <property type="entry name" value="GRPE"/>
    <property type="match status" value="1"/>
</dbReference>
<accession>A0A1V2LNF8</accession>
<evidence type="ECO:0000256" key="9">
    <source>
        <dbReference type="SAM" id="MobiDB-lite"/>
    </source>
</evidence>
<dbReference type="InterPro" id="IPR013805">
    <property type="entry name" value="GrpE_CC"/>
</dbReference>
<evidence type="ECO:0000313" key="10">
    <source>
        <dbReference type="EMBL" id="AWU77687.1"/>
    </source>
</evidence>
<evidence type="ECO:0000256" key="3">
    <source>
        <dbReference type="ARBA" id="ARBA00022946"/>
    </source>
</evidence>
<evidence type="ECO:0000256" key="6">
    <source>
        <dbReference type="RuleBase" id="RU000640"/>
    </source>
</evidence>
<evidence type="ECO:0000256" key="5">
    <source>
        <dbReference type="ARBA" id="ARBA00023186"/>
    </source>
</evidence>
<protein>
    <recommendedName>
        <fullName evidence="6">GrpE protein homolog</fullName>
    </recommendedName>
</protein>
<keyword evidence="8" id="KW-0175">Coiled coil</keyword>
<dbReference type="PANTHER" id="PTHR21237:SF23">
    <property type="entry name" value="GRPE PROTEIN HOMOLOG, MITOCHONDRIAL"/>
    <property type="match status" value="1"/>
</dbReference>
<dbReference type="AlphaFoldDB" id="A0A1V2LNF8"/>
<name>A0A1V2LNF8_PICKU</name>
<dbReference type="Proteomes" id="UP000249293">
    <property type="component" value="Chromosome 4"/>
</dbReference>
<reference evidence="10 13" key="3">
    <citation type="submission" date="2018-06" db="EMBL/GenBank/DDBJ databases">
        <title>Population genomics shows no distinction between pathogenic Candida krusei and environmental Pichia kudriavzevii: One species, four names.</title>
        <authorList>
            <person name="Douglass A.P."/>
            <person name="Offei B."/>
            <person name="Braun-Galleani S."/>
            <person name="Coughlan A.Y."/>
            <person name="Martos A."/>
            <person name="Ortiz-Merino R.A."/>
            <person name="Byrne K.P."/>
            <person name="Wolfe K.H."/>
        </authorList>
    </citation>
    <scope>NUCLEOTIDE SEQUENCE [LARGE SCALE GENOMIC DNA]</scope>
    <source>
        <strain evidence="10 13">CBS573</strain>
    </source>
</reference>
<dbReference type="FunFam" id="3.90.20.20:FF:000011">
    <property type="entry name" value="GrpE protein homolog"/>
    <property type="match status" value="1"/>
</dbReference>
<dbReference type="Pfam" id="PF01025">
    <property type="entry name" value="GrpE"/>
    <property type="match status" value="1"/>
</dbReference>
<dbReference type="PANTHER" id="PTHR21237">
    <property type="entry name" value="GRPE PROTEIN"/>
    <property type="match status" value="1"/>
</dbReference>
<dbReference type="CDD" id="cd00446">
    <property type="entry name" value="GrpE"/>
    <property type="match status" value="1"/>
</dbReference>
<organism evidence="11 12">
    <name type="scientific">Pichia kudriavzevii</name>
    <name type="common">Yeast</name>
    <name type="synonym">Issatchenkia orientalis</name>
    <dbReference type="NCBI Taxonomy" id="4909"/>
    <lineage>
        <taxon>Eukaryota</taxon>
        <taxon>Fungi</taxon>
        <taxon>Dikarya</taxon>
        <taxon>Ascomycota</taxon>
        <taxon>Saccharomycotina</taxon>
        <taxon>Pichiomycetes</taxon>
        <taxon>Pichiales</taxon>
        <taxon>Pichiaceae</taxon>
        <taxon>Pichia</taxon>
    </lineage>
</organism>
<dbReference type="GO" id="GO:0000774">
    <property type="term" value="F:adenyl-nucleotide exchange factor activity"/>
    <property type="evidence" value="ECO:0007669"/>
    <property type="project" value="InterPro"/>
</dbReference>
<evidence type="ECO:0000256" key="1">
    <source>
        <dbReference type="ARBA" id="ARBA00004305"/>
    </source>
</evidence>
<comment type="subcellular location">
    <subcellularLocation>
        <location evidence="1 6">Mitochondrion matrix</location>
    </subcellularLocation>
</comment>
<dbReference type="Gene3D" id="3.90.20.20">
    <property type="match status" value="1"/>
</dbReference>
<keyword evidence="4 6" id="KW-0496">Mitochondrion</keyword>
<dbReference type="OrthoDB" id="201635at2759"/>
<dbReference type="Proteomes" id="UP000189274">
    <property type="component" value="Unassembled WGS sequence"/>
</dbReference>
<dbReference type="InterPro" id="IPR009012">
    <property type="entry name" value="GrpE_head"/>
</dbReference>
<dbReference type="EMBL" id="MQVM01000009">
    <property type="protein sequence ID" value="ONH74518.1"/>
    <property type="molecule type" value="Genomic_DNA"/>
</dbReference>
<evidence type="ECO:0000313" key="13">
    <source>
        <dbReference type="Proteomes" id="UP000249293"/>
    </source>
</evidence>
<keyword evidence="13" id="KW-1185">Reference proteome</keyword>
<evidence type="ECO:0000256" key="7">
    <source>
        <dbReference type="RuleBase" id="RU004478"/>
    </source>
</evidence>
<dbReference type="STRING" id="4909.A0A1V2LNF8"/>
<evidence type="ECO:0000256" key="2">
    <source>
        <dbReference type="ARBA" id="ARBA00009054"/>
    </source>
</evidence>
<dbReference type="GO" id="GO:0042803">
    <property type="term" value="F:protein homodimerization activity"/>
    <property type="evidence" value="ECO:0007669"/>
    <property type="project" value="InterPro"/>
</dbReference>
<dbReference type="SUPFAM" id="SSF58014">
    <property type="entry name" value="Coiled-coil domain of nucleotide exchange factor GrpE"/>
    <property type="match status" value="1"/>
</dbReference>
<dbReference type="GO" id="GO:0006457">
    <property type="term" value="P:protein folding"/>
    <property type="evidence" value="ECO:0007669"/>
    <property type="project" value="InterPro"/>
</dbReference>
<dbReference type="PRINTS" id="PR00773">
    <property type="entry name" value="GRPEPROTEIN"/>
</dbReference>
<feature type="coiled-coil region" evidence="8">
    <location>
        <begin position="59"/>
        <end position="86"/>
    </location>
</feature>
<reference evidence="11" key="2">
    <citation type="submission" date="2017-01" db="EMBL/GenBank/DDBJ databases">
        <authorList>
            <person name="Mah S.A."/>
            <person name="Swanson W.J."/>
            <person name="Moy G.W."/>
            <person name="Vacquier V.D."/>
        </authorList>
    </citation>
    <scope>NUCLEOTIDE SEQUENCE [LARGE SCALE GENOMIC DNA]</scope>
    <source>
        <strain evidence="11">129</strain>
    </source>
</reference>
<dbReference type="GO" id="GO:0001405">
    <property type="term" value="C:PAM complex, Tim23 associated import motor"/>
    <property type="evidence" value="ECO:0007669"/>
    <property type="project" value="TreeGrafter"/>
</dbReference>
<dbReference type="GO" id="GO:0030150">
    <property type="term" value="P:protein import into mitochondrial matrix"/>
    <property type="evidence" value="ECO:0007669"/>
    <property type="project" value="TreeGrafter"/>
</dbReference>
<dbReference type="InterPro" id="IPR000740">
    <property type="entry name" value="GrpE"/>
</dbReference>
<comment type="similarity">
    <text evidence="2 7">Belongs to the GrpE family.</text>
</comment>
<dbReference type="SUPFAM" id="SSF51064">
    <property type="entry name" value="Head domain of nucleotide exchange factor GrpE"/>
    <property type="match status" value="1"/>
</dbReference>
<dbReference type="Gene3D" id="2.30.22.10">
    <property type="entry name" value="Head domain of nucleotide exchange factor GrpE"/>
    <property type="match status" value="1"/>
</dbReference>
<dbReference type="FunFam" id="2.30.22.10:FF:000002">
    <property type="entry name" value="GrpE protein homolog"/>
    <property type="match status" value="1"/>
</dbReference>
<dbReference type="EMBL" id="CP028776">
    <property type="protein sequence ID" value="AWU77687.1"/>
    <property type="molecule type" value="Genomic_DNA"/>
</dbReference>
<feature type="compositionally biased region" description="Basic and acidic residues" evidence="9">
    <location>
        <begin position="40"/>
        <end position="49"/>
    </location>
</feature>
<dbReference type="GO" id="GO:0051082">
    <property type="term" value="F:unfolded protein binding"/>
    <property type="evidence" value="ECO:0007669"/>
    <property type="project" value="TreeGrafter"/>
</dbReference>
<dbReference type="HAMAP" id="MF_01151">
    <property type="entry name" value="GrpE"/>
    <property type="match status" value="1"/>
</dbReference>
<gene>
    <name evidence="11" type="ORF">BOH78_2410</name>
    <name evidence="10" type="ORF">C5L36_0D04160</name>
</gene>
<evidence type="ECO:0000256" key="4">
    <source>
        <dbReference type="ARBA" id="ARBA00023128"/>
    </source>
</evidence>
<feature type="region of interest" description="Disordered" evidence="9">
    <location>
        <begin position="36"/>
        <end position="57"/>
    </location>
</feature>
<evidence type="ECO:0000313" key="12">
    <source>
        <dbReference type="Proteomes" id="UP000189274"/>
    </source>
</evidence>